<feature type="region of interest" description="Disordered" evidence="1">
    <location>
        <begin position="1"/>
        <end position="25"/>
    </location>
</feature>
<accession>L1J8T6</accession>
<reference evidence="2 4" key="1">
    <citation type="journal article" date="2012" name="Nature">
        <title>Algal genomes reveal evolutionary mosaicism and the fate of nucleomorphs.</title>
        <authorList>
            <consortium name="DOE Joint Genome Institute"/>
            <person name="Curtis B.A."/>
            <person name="Tanifuji G."/>
            <person name="Burki F."/>
            <person name="Gruber A."/>
            <person name="Irimia M."/>
            <person name="Maruyama S."/>
            <person name="Arias M.C."/>
            <person name="Ball S.G."/>
            <person name="Gile G.H."/>
            <person name="Hirakawa Y."/>
            <person name="Hopkins J.F."/>
            <person name="Kuo A."/>
            <person name="Rensing S.A."/>
            <person name="Schmutz J."/>
            <person name="Symeonidi A."/>
            <person name="Elias M."/>
            <person name="Eveleigh R.J."/>
            <person name="Herman E.K."/>
            <person name="Klute M.J."/>
            <person name="Nakayama T."/>
            <person name="Obornik M."/>
            <person name="Reyes-Prieto A."/>
            <person name="Armbrust E.V."/>
            <person name="Aves S.J."/>
            <person name="Beiko R.G."/>
            <person name="Coutinho P."/>
            <person name="Dacks J.B."/>
            <person name="Durnford D.G."/>
            <person name="Fast N.M."/>
            <person name="Green B.R."/>
            <person name="Grisdale C.J."/>
            <person name="Hempel F."/>
            <person name="Henrissat B."/>
            <person name="Hoppner M.P."/>
            <person name="Ishida K."/>
            <person name="Kim E."/>
            <person name="Koreny L."/>
            <person name="Kroth P.G."/>
            <person name="Liu Y."/>
            <person name="Malik S.B."/>
            <person name="Maier U.G."/>
            <person name="McRose D."/>
            <person name="Mock T."/>
            <person name="Neilson J.A."/>
            <person name="Onodera N.T."/>
            <person name="Poole A.M."/>
            <person name="Pritham E.J."/>
            <person name="Richards T.A."/>
            <person name="Rocap G."/>
            <person name="Roy S.W."/>
            <person name="Sarai C."/>
            <person name="Schaack S."/>
            <person name="Shirato S."/>
            <person name="Slamovits C.H."/>
            <person name="Spencer D.F."/>
            <person name="Suzuki S."/>
            <person name="Worden A.Z."/>
            <person name="Zauner S."/>
            <person name="Barry K."/>
            <person name="Bell C."/>
            <person name="Bharti A.K."/>
            <person name="Crow J.A."/>
            <person name="Grimwood J."/>
            <person name="Kramer R."/>
            <person name="Lindquist E."/>
            <person name="Lucas S."/>
            <person name="Salamov A."/>
            <person name="McFadden G.I."/>
            <person name="Lane C.E."/>
            <person name="Keeling P.J."/>
            <person name="Gray M.W."/>
            <person name="Grigoriev I.V."/>
            <person name="Archibald J.M."/>
        </authorList>
    </citation>
    <scope>NUCLEOTIDE SEQUENCE</scope>
    <source>
        <strain evidence="2 4">CCMP2712</strain>
    </source>
</reference>
<protein>
    <submittedName>
        <fullName evidence="2 3">Uncharacterized protein</fullName>
    </submittedName>
</protein>
<evidence type="ECO:0000313" key="4">
    <source>
        <dbReference type="Proteomes" id="UP000011087"/>
    </source>
</evidence>
<dbReference type="AlphaFoldDB" id="L1J8T6"/>
<dbReference type="HOGENOM" id="CLU_1996947_0_0_1"/>
<dbReference type="RefSeq" id="XP_005831499.1">
    <property type="nucleotide sequence ID" value="XM_005831442.1"/>
</dbReference>
<name>L1J8T6_GUITC</name>
<feature type="compositionally biased region" description="Polar residues" evidence="1">
    <location>
        <begin position="14"/>
        <end position="23"/>
    </location>
</feature>
<dbReference type="GeneID" id="17301083"/>
<proteinExistence type="predicted"/>
<dbReference type="EMBL" id="JH993004">
    <property type="protein sequence ID" value="EKX44519.1"/>
    <property type="molecule type" value="Genomic_DNA"/>
</dbReference>
<evidence type="ECO:0000256" key="1">
    <source>
        <dbReference type="SAM" id="MobiDB-lite"/>
    </source>
</evidence>
<gene>
    <name evidence="2" type="ORF">GUITHDRAFT_139750</name>
</gene>
<keyword evidence="4" id="KW-1185">Reference proteome</keyword>
<reference evidence="4" key="2">
    <citation type="submission" date="2012-11" db="EMBL/GenBank/DDBJ databases">
        <authorList>
            <person name="Kuo A."/>
            <person name="Curtis B.A."/>
            <person name="Tanifuji G."/>
            <person name="Burki F."/>
            <person name="Gruber A."/>
            <person name="Irimia M."/>
            <person name="Maruyama S."/>
            <person name="Arias M.C."/>
            <person name="Ball S.G."/>
            <person name="Gile G.H."/>
            <person name="Hirakawa Y."/>
            <person name="Hopkins J.F."/>
            <person name="Rensing S.A."/>
            <person name="Schmutz J."/>
            <person name="Symeonidi A."/>
            <person name="Elias M."/>
            <person name="Eveleigh R.J."/>
            <person name="Herman E.K."/>
            <person name="Klute M.J."/>
            <person name="Nakayama T."/>
            <person name="Obornik M."/>
            <person name="Reyes-Prieto A."/>
            <person name="Armbrust E.V."/>
            <person name="Aves S.J."/>
            <person name="Beiko R.G."/>
            <person name="Coutinho P."/>
            <person name="Dacks J.B."/>
            <person name="Durnford D.G."/>
            <person name="Fast N.M."/>
            <person name="Green B.R."/>
            <person name="Grisdale C."/>
            <person name="Hempe F."/>
            <person name="Henrissat B."/>
            <person name="Hoppner M.P."/>
            <person name="Ishida K.-I."/>
            <person name="Kim E."/>
            <person name="Koreny L."/>
            <person name="Kroth P.G."/>
            <person name="Liu Y."/>
            <person name="Malik S.-B."/>
            <person name="Maier U.G."/>
            <person name="McRose D."/>
            <person name="Mock T."/>
            <person name="Neilson J.A."/>
            <person name="Onodera N.T."/>
            <person name="Poole A.M."/>
            <person name="Pritham E.J."/>
            <person name="Richards T.A."/>
            <person name="Rocap G."/>
            <person name="Roy S.W."/>
            <person name="Sarai C."/>
            <person name="Schaack S."/>
            <person name="Shirato S."/>
            <person name="Slamovits C.H."/>
            <person name="Spencer D.F."/>
            <person name="Suzuki S."/>
            <person name="Worden A.Z."/>
            <person name="Zauner S."/>
            <person name="Barry K."/>
            <person name="Bell C."/>
            <person name="Bharti A.K."/>
            <person name="Crow J.A."/>
            <person name="Grimwood J."/>
            <person name="Kramer R."/>
            <person name="Lindquist E."/>
            <person name="Lucas S."/>
            <person name="Salamov A."/>
            <person name="McFadden G.I."/>
            <person name="Lane C.E."/>
            <person name="Keeling P.J."/>
            <person name="Gray M.W."/>
            <person name="Grigoriev I.V."/>
            <person name="Archibald J.M."/>
        </authorList>
    </citation>
    <scope>NUCLEOTIDE SEQUENCE</scope>
    <source>
        <strain evidence="4">CCMP2712</strain>
    </source>
</reference>
<sequence length="125" mass="13764">MEYSTPDSKRERSSGSLEHTPTDPSLLVERLQLLKSRLAKMTKTLEASVSSASPIRSSDSEDIVYSTPKLVQQLLESQLDAEPSRFLNPGETPGEDDHVTEIRFTLATSSEEDAENLVKLLASSN</sequence>
<dbReference type="PaxDb" id="55529-EKX44519"/>
<evidence type="ECO:0000313" key="3">
    <source>
        <dbReference type="EnsemblProtists" id="EKX44519"/>
    </source>
</evidence>
<dbReference type="EnsemblProtists" id="EKX44519">
    <property type="protein sequence ID" value="EKX44519"/>
    <property type="gene ID" value="GUITHDRAFT_139750"/>
</dbReference>
<reference evidence="3" key="3">
    <citation type="submission" date="2016-03" db="UniProtKB">
        <authorList>
            <consortium name="EnsemblProtists"/>
        </authorList>
    </citation>
    <scope>IDENTIFICATION</scope>
</reference>
<dbReference type="KEGG" id="gtt:GUITHDRAFT_139750"/>
<evidence type="ECO:0000313" key="2">
    <source>
        <dbReference type="EMBL" id="EKX44519.1"/>
    </source>
</evidence>
<dbReference type="Proteomes" id="UP000011087">
    <property type="component" value="Unassembled WGS sequence"/>
</dbReference>
<organism evidence="2">
    <name type="scientific">Guillardia theta (strain CCMP2712)</name>
    <name type="common">Cryptophyte</name>
    <dbReference type="NCBI Taxonomy" id="905079"/>
    <lineage>
        <taxon>Eukaryota</taxon>
        <taxon>Cryptophyceae</taxon>
        <taxon>Pyrenomonadales</taxon>
        <taxon>Geminigeraceae</taxon>
        <taxon>Guillardia</taxon>
    </lineage>
</organism>